<gene>
    <name evidence="1" type="ORF">PB1_06412</name>
</gene>
<dbReference type="OrthoDB" id="2649371at2"/>
<dbReference type="PANTHER" id="PTHR41263">
    <property type="entry name" value="ASPARTYL-PHOSPHATE PHOSPHATASE YISI"/>
    <property type="match status" value="1"/>
</dbReference>
<dbReference type="GO" id="GO:0043937">
    <property type="term" value="P:regulation of sporulation"/>
    <property type="evidence" value="ECO:0007669"/>
    <property type="project" value="InterPro"/>
</dbReference>
<dbReference type="InterPro" id="IPR037208">
    <property type="entry name" value="Spo0E-like_sf"/>
</dbReference>
<name>I3E0F3_BACMT</name>
<keyword evidence="2" id="KW-1185">Reference proteome</keyword>
<dbReference type="InterPro" id="IPR053028">
    <property type="entry name" value="Spo0E-like_phosphatase"/>
</dbReference>
<dbReference type="Gene3D" id="4.10.280.10">
    <property type="entry name" value="Helix-loop-helix DNA-binding domain"/>
    <property type="match status" value="1"/>
</dbReference>
<comment type="caution">
    <text evidence="1">The sequence shown here is derived from an EMBL/GenBank/DDBJ whole genome shotgun (WGS) entry which is preliminary data.</text>
</comment>
<dbReference type="Pfam" id="PF09388">
    <property type="entry name" value="SpoOE-like"/>
    <property type="match status" value="1"/>
</dbReference>
<evidence type="ECO:0008006" key="3">
    <source>
        <dbReference type="Google" id="ProtNLM"/>
    </source>
</evidence>
<reference evidence="1 2" key="1">
    <citation type="journal article" date="2012" name="Appl. Environ. Microbiol.">
        <title>Genome Sequence of Thermotolerant Bacillus methanolicus: Features and Regulation Related to Methylotrophy and Production of L-Lysine and L-Glutamate from Methanol.</title>
        <authorList>
            <person name="Heggeset T.M."/>
            <person name="Krog A."/>
            <person name="Balzer S."/>
            <person name="Wentzel A."/>
            <person name="Ellingsen T.E."/>
            <person name="Brautaset T."/>
        </authorList>
    </citation>
    <scope>NUCLEOTIDE SEQUENCE [LARGE SCALE GENOMIC DNA]</scope>
    <source>
        <strain evidence="1 2">PB1</strain>
    </source>
</reference>
<dbReference type="PANTHER" id="PTHR41263:SF1">
    <property type="entry name" value="ASPARTYL-PHOSPHATE PHOSPHATASE YISI"/>
    <property type="match status" value="1"/>
</dbReference>
<dbReference type="EMBL" id="AFEU01000002">
    <property type="protein sequence ID" value="EIJ79974.1"/>
    <property type="molecule type" value="Genomic_DNA"/>
</dbReference>
<proteinExistence type="predicted"/>
<dbReference type="PATRIC" id="fig|997296.3.peg.1365"/>
<dbReference type="InterPro" id="IPR018540">
    <property type="entry name" value="Spo0E-like"/>
</dbReference>
<dbReference type="STRING" id="997296.PB1_06412"/>
<evidence type="ECO:0000313" key="1">
    <source>
        <dbReference type="EMBL" id="EIJ79974.1"/>
    </source>
</evidence>
<dbReference type="RefSeq" id="WP_003351383.1">
    <property type="nucleotide sequence ID" value="NZ_AFEU01000002.1"/>
</dbReference>
<sequence>MCINTLLEDIEKYRRKMIQLASHSSLTNQQVIEVSTELDRLLNRYYLLTAKK</sequence>
<dbReference type="SUPFAM" id="SSF140500">
    <property type="entry name" value="BAS1536-like"/>
    <property type="match status" value="1"/>
</dbReference>
<protein>
    <recommendedName>
        <fullName evidence="3">Spo0E like sporulation regulatory protein</fullName>
    </recommendedName>
</protein>
<evidence type="ECO:0000313" key="2">
    <source>
        <dbReference type="Proteomes" id="UP000010523"/>
    </source>
</evidence>
<accession>I3E0F3</accession>
<dbReference type="eggNOG" id="ENOG5030DJ8">
    <property type="taxonomic scope" value="Bacteria"/>
</dbReference>
<dbReference type="GO" id="GO:0046983">
    <property type="term" value="F:protein dimerization activity"/>
    <property type="evidence" value="ECO:0007669"/>
    <property type="project" value="InterPro"/>
</dbReference>
<dbReference type="InterPro" id="IPR036638">
    <property type="entry name" value="HLH_DNA-bd_sf"/>
</dbReference>
<dbReference type="Proteomes" id="UP000010523">
    <property type="component" value="Unassembled WGS sequence"/>
</dbReference>
<organism evidence="1 2">
    <name type="scientific">Bacillus methanolicus PB1</name>
    <dbReference type="NCBI Taxonomy" id="997296"/>
    <lineage>
        <taxon>Bacteria</taxon>
        <taxon>Bacillati</taxon>
        <taxon>Bacillota</taxon>
        <taxon>Bacilli</taxon>
        <taxon>Bacillales</taxon>
        <taxon>Bacillaceae</taxon>
        <taxon>Bacillus</taxon>
    </lineage>
</organism>
<dbReference type="AlphaFoldDB" id="I3E0F3"/>